<dbReference type="Proteomes" id="UP001596356">
    <property type="component" value="Unassembled WGS sequence"/>
</dbReference>
<dbReference type="PANTHER" id="PTHR21716">
    <property type="entry name" value="TRANSMEMBRANE PROTEIN"/>
    <property type="match status" value="1"/>
</dbReference>
<feature type="transmembrane region" description="Helical" evidence="9">
    <location>
        <begin position="46"/>
        <end position="67"/>
    </location>
</feature>
<evidence type="ECO:0000313" key="10">
    <source>
        <dbReference type="EMBL" id="MFC6715539.1"/>
    </source>
</evidence>
<evidence type="ECO:0000256" key="6">
    <source>
        <dbReference type="ARBA" id="ARBA00022989"/>
    </source>
</evidence>
<feature type="transmembrane region" description="Helical" evidence="9">
    <location>
        <begin position="20"/>
        <end position="40"/>
    </location>
</feature>
<feature type="transmembrane region" description="Helical" evidence="9">
    <location>
        <begin position="163"/>
        <end position="182"/>
    </location>
</feature>
<feature type="transmembrane region" description="Helical" evidence="9">
    <location>
        <begin position="282"/>
        <end position="304"/>
    </location>
</feature>
<dbReference type="Pfam" id="PF01594">
    <property type="entry name" value="AI-2E_transport"/>
    <property type="match status" value="1"/>
</dbReference>
<feature type="compositionally biased region" description="Basic and acidic residues" evidence="8">
    <location>
        <begin position="379"/>
        <end position="390"/>
    </location>
</feature>
<keyword evidence="5 9" id="KW-0812">Transmembrane</keyword>
<gene>
    <name evidence="10" type="ORF">ACFQBT_17640</name>
</gene>
<keyword evidence="4" id="KW-1003">Cell membrane</keyword>
<comment type="caution">
    <text evidence="10">The sequence shown here is derived from an EMBL/GenBank/DDBJ whole genome shotgun (WGS) entry which is preliminary data.</text>
</comment>
<evidence type="ECO:0000313" key="11">
    <source>
        <dbReference type="Proteomes" id="UP001596356"/>
    </source>
</evidence>
<feature type="transmembrane region" description="Helical" evidence="9">
    <location>
        <begin position="316"/>
        <end position="342"/>
    </location>
</feature>
<keyword evidence="11" id="KW-1185">Reference proteome</keyword>
<evidence type="ECO:0000256" key="5">
    <source>
        <dbReference type="ARBA" id="ARBA00022692"/>
    </source>
</evidence>
<feature type="transmembrane region" description="Helical" evidence="9">
    <location>
        <begin position="221"/>
        <end position="241"/>
    </location>
</feature>
<evidence type="ECO:0000256" key="9">
    <source>
        <dbReference type="SAM" id="Phobius"/>
    </source>
</evidence>
<keyword evidence="3" id="KW-0813">Transport</keyword>
<feature type="transmembrane region" description="Helical" evidence="9">
    <location>
        <begin position="79"/>
        <end position="97"/>
    </location>
</feature>
<dbReference type="EMBL" id="JBHSWJ010000002">
    <property type="protein sequence ID" value="MFC6715539.1"/>
    <property type="molecule type" value="Genomic_DNA"/>
</dbReference>
<proteinExistence type="inferred from homology"/>
<evidence type="ECO:0000256" key="2">
    <source>
        <dbReference type="ARBA" id="ARBA00009773"/>
    </source>
</evidence>
<name>A0ABW2AWU6_9MICO</name>
<dbReference type="PANTHER" id="PTHR21716:SF53">
    <property type="entry name" value="PERMEASE PERM-RELATED"/>
    <property type="match status" value="1"/>
</dbReference>
<organism evidence="10 11">
    <name type="scientific">Branchiibius cervicis</name>
    <dbReference type="NCBI Taxonomy" id="908252"/>
    <lineage>
        <taxon>Bacteria</taxon>
        <taxon>Bacillati</taxon>
        <taxon>Actinomycetota</taxon>
        <taxon>Actinomycetes</taxon>
        <taxon>Micrococcales</taxon>
        <taxon>Dermacoccaceae</taxon>
        <taxon>Branchiibius</taxon>
    </lineage>
</organism>
<keyword evidence="7 9" id="KW-0472">Membrane</keyword>
<accession>A0ABW2AWU6</accession>
<dbReference type="RefSeq" id="WP_377824727.1">
    <property type="nucleotide sequence ID" value="NZ_JBHSWJ010000002.1"/>
</dbReference>
<comment type="subcellular location">
    <subcellularLocation>
        <location evidence="1">Cell membrane</location>
        <topology evidence="1">Multi-pass membrane protein</topology>
    </subcellularLocation>
</comment>
<evidence type="ECO:0000256" key="1">
    <source>
        <dbReference type="ARBA" id="ARBA00004651"/>
    </source>
</evidence>
<reference evidence="11" key="1">
    <citation type="journal article" date="2019" name="Int. J. Syst. Evol. Microbiol.">
        <title>The Global Catalogue of Microorganisms (GCM) 10K type strain sequencing project: providing services to taxonomists for standard genome sequencing and annotation.</title>
        <authorList>
            <consortium name="The Broad Institute Genomics Platform"/>
            <consortium name="The Broad Institute Genome Sequencing Center for Infectious Disease"/>
            <person name="Wu L."/>
            <person name="Ma J."/>
        </authorList>
    </citation>
    <scope>NUCLEOTIDE SEQUENCE [LARGE SCALE GENOMIC DNA]</scope>
    <source>
        <strain evidence="11">NBRC 106593</strain>
    </source>
</reference>
<evidence type="ECO:0000256" key="8">
    <source>
        <dbReference type="SAM" id="MobiDB-lite"/>
    </source>
</evidence>
<comment type="similarity">
    <text evidence="2">Belongs to the autoinducer-2 exporter (AI-2E) (TC 2.A.86) family.</text>
</comment>
<keyword evidence="6 9" id="KW-1133">Transmembrane helix</keyword>
<feature type="region of interest" description="Disordered" evidence="8">
    <location>
        <begin position="371"/>
        <end position="390"/>
    </location>
</feature>
<sequence>MNQRPRRASDDVSFGIKVAALWSVCLLAIIAFLVAMVWLLNSISLVTITVAIAVMITALLQPAVAWLDRRGLPHAVAAVLVYVVGIALLGLALWFVISQIAKSQTNIGQQLTASLTTIRDWLVNGPIHMSSKEADKYTIHLGQTIGQYKNQIASGAWESANTAIGIVSGAVFTLFAVLFVLLDNGKMFGWFVRFFPDDTEGHVWAGGAAAWRTLTAYMRSLVLLAAVNAIAMVPVMMIAGLPLVVPLAVLLFIGSLVPMIGVLVAGAVVVMIALVTKGITTAIVVAIMLVLIVQLFGNLLNPVILGKAVDIHPFAILVGVTGGTLLAGIFGAFVAVPFIAVVHNAIRAMREFNAGKIDPLIEGHVPAEVAEHPPPVPHGQEHRLSDPGPA</sequence>
<protein>
    <submittedName>
        <fullName evidence="10">AI-2E family transporter</fullName>
    </submittedName>
</protein>
<evidence type="ECO:0000256" key="3">
    <source>
        <dbReference type="ARBA" id="ARBA00022448"/>
    </source>
</evidence>
<feature type="transmembrane region" description="Helical" evidence="9">
    <location>
        <begin position="247"/>
        <end position="275"/>
    </location>
</feature>
<evidence type="ECO:0000256" key="7">
    <source>
        <dbReference type="ARBA" id="ARBA00023136"/>
    </source>
</evidence>
<evidence type="ECO:0000256" key="4">
    <source>
        <dbReference type="ARBA" id="ARBA00022475"/>
    </source>
</evidence>
<dbReference type="InterPro" id="IPR002549">
    <property type="entry name" value="AI-2E-like"/>
</dbReference>